<evidence type="ECO:0000256" key="1">
    <source>
        <dbReference type="SAM" id="MobiDB-lite"/>
    </source>
</evidence>
<dbReference type="EMBL" id="JH600070">
    <property type="protein sequence ID" value="EIJ44280.1"/>
    <property type="molecule type" value="Genomic_DNA"/>
</dbReference>
<dbReference type="HOGENOM" id="CLU_2950973_0_0_6"/>
<dbReference type="Proteomes" id="UP000005744">
    <property type="component" value="Unassembled WGS sequence"/>
</dbReference>
<dbReference type="AlphaFoldDB" id="I3CKY7"/>
<feature type="compositionally biased region" description="Basic and acidic residues" evidence="1">
    <location>
        <begin position="29"/>
        <end position="45"/>
    </location>
</feature>
<evidence type="ECO:0000313" key="2">
    <source>
        <dbReference type="EMBL" id="EIJ44280.1"/>
    </source>
</evidence>
<gene>
    <name evidence="2" type="ORF">BegalDRAFT_3466</name>
</gene>
<organism evidence="2 3">
    <name type="scientific">Beggiatoa alba B18LD</name>
    <dbReference type="NCBI Taxonomy" id="395493"/>
    <lineage>
        <taxon>Bacteria</taxon>
        <taxon>Pseudomonadati</taxon>
        <taxon>Pseudomonadota</taxon>
        <taxon>Gammaproteobacteria</taxon>
        <taxon>Thiotrichales</taxon>
        <taxon>Thiotrichaceae</taxon>
        <taxon>Beggiatoa</taxon>
    </lineage>
</organism>
<evidence type="ECO:0000313" key="3">
    <source>
        <dbReference type="Proteomes" id="UP000005744"/>
    </source>
</evidence>
<name>I3CKY7_9GAMM</name>
<reference evidence="2 3" key="1">
    <citation type="submission" date="2011-11" db="EMBL/GenBank/DDBJ databases">
        <title>Improved High-Quality Draft sequence of Beggiatoa alba B18lD.</title>
        <authorList>
            <consortium name="US DOE Joint Genome Institute"/>
            <person name="Lucas S."/>
            <person name="Han J."/>
            <person name="Lapidus A."/>
            <person name="Cheng J.-F."/>
            <person name="Goodwin L."/>
            <person name="Pitluck S."/>
            <person name="Peters L."/>
            <person name="Mikhailova N."/>
            <person name="Held B."/>
            <person name="Detter J.C."/>
            <person name="Han C."/>
            <person name="Tapia R."/>
            <person name="Land M."/>
            <person name="Hauser L."/>
            <person name="Kyrpides N."/>
            <person name="Ivanova N."/>
            <person name="Pagani I."/>
            <person name="Samuel K."/>
            <person name="Teske A."/>
            <person name="Mueller J."/>
            <person name="Woyke T."/>
        </authorList>
    </citation>
    <scope>NUCLEOTIDE SEQUENCE [LARGE SCALE GENOMIC DNA]</scope>
    <source>
        <strain evidence="2 3">B18LD</strain>
    </source>
</reference>
<accession>I3CKY7</accession>
<feature type="region of interest" description="Disordered" evidence="1">
    <location>
        <begin position="28"/>
        <end position="59"/>
    </location>
</feature>
<dbReference type="STRING" id="395493.BegalDRAFT_3466"/>
<sequence length="59" mass="6829">MPTRKTMPSKTRQVIHNPIARAPILRKGGVHEPSKTGQRMRDKQQLQRSVHTWLTGEQE</sequence>
<proteinExistence type="predicted"/>
<protein>
    <submittedName>
        <fullName evidence="2">Uncharacterized protein</fullName>
    </submittedName>
</protein>
<feature type="compositionally biased region" description="Polar residues" evidence="1">
    <location>
        <begin position="46"/>
        <end position="59"/>
    </location>
</feature>
<dbReference type="OrthoDB" id="6198916at2"/>
<dbReference type="RefSeq" id="WP_002692203.1">
    <property type="nucleotide sequence ID" value="NZ_JH600070.1"/>
</dbReference>
<keyword evidence="3" id="KW-1185">Reference proteome</keyword>